<dbReference type="PANTHER" id="PTHR43065">
    <property type="entry name" value="SENSOR HISTIDINE KINASE"/>
    <property type="match status" value="1"/>
</dbReference>
<keyword evidence="4" id="KW-0902">Two-component regulatory system</keyword>
<dbReference type="PANTHER" id="PTHR43065:SF48">
    <property type="entry name" value="HISTIDINE KINASE"/>
    <property type="match status" value="1"/>
</dbReference>
<dbReference type="PROSITE" id="PS50109">
    <property type="entry name" value="HIS_KIN"/>
    <property type="match status" value="1"/>
</dbReference>
<evidence type="ECO:0000256" key="2">
    <source>
        <dbReference type="ARBA" id="ARBA00012438"/>
    </source>
</evidence>
<dbReference type="Gene3D" id="1.10.287.130">
    <property type="match status" value="1"/>
</dbReference>
<accession>A0ABS5KU57</accession>
<gene>
    <name evidence="6" type="ORF">KGQ19_22235</name>
</gene>
<sequence length="505" mass="54810">MTAAEPVHGEPRVCSVDELRSLFLFEKLTGEQLNWLCEHGTVEAYEPGRVYSEGEDAQWFYVLLEGTVVLSRRVGADDVEVTRTSQRGVYSGAFQAYLGDRVQQIYRNSLSVTVPSRFFVVSAELFSTMMHEWFPMAVHLLEGLFFGTQIQQQIVGGRERLLALGALSAGLTHELNNPAGAALRAASTLRETVAGVRSDLAALAAHGDRAPSLDTLVSLLNRATELAAQEKASALGPLEISDREDAMSDWLEDRGVENGWQLAPTFVQGGLEADDLEQITGSVDDSVLPAVLSWLARTLETEGLTAEIEEATHRVSDLVGAAKQYSQLDRASQQEVDVHDLLDSTVTMLSGKIPNNVRIVKHYGTDLPRIPAYPAELNQVWTNLIDNAVAAMADGGMADGANGGTLTISTGLDRDHLVVDFQDTGPGVPDEIKDRIFEPFFTTKPVGKGTGLGLDISWRIVVSRHHGDLSVESKPGETRFRVRLPVRWDGEGEGEAGPTPAPDVA</sequence>
<feature type="domain" description="Histidine kinase" evidence="5">
    <location>
        <begin position="308"/>
        <end position="488"/>
    </location>
</feature>
<comment type="caution">
    <text evidence="6">The sequence shown here is derived from an EMBL/GenBank/DDBJ whole genome shotgun (WGS) entry which is preliminary data.</text>
</comment>
<dbReference type="SMART" id="SM00387">
    <property type="entry name" value="HATPase_c"/>
    <property type="match status" value="1"/>
</dbReference>
<dbReference type="SUPFAM" id="SSF55874">
    <property type="entry name" value="ATPase domain of HSP90 chaperone/DNA topoisomerase II/histidine kinase"/>
    <property type="match status" value="1"/>
</dbReference>
<evidence type="ECO:0000259" key="5">
    <source>
        <dbReference type="PROSITE" id="PS50109"/>
    </source>
</evidence>
<dbReference type="Pfam" id="PF02518">
    <property type="entry name" value="HATPase_c"/>
    <property type="match status" value="1"/>
</dbReference>
<comment type="catalytic activity">
    <reaction evidence="1">
        <text>ATP + protein L-histidine = ADP + protein N-phospho-L-histidine.</text>
        <dbReference type="EC" id="2.7.13.3"/>
    </reaction>
</comment>
<dbReference type="EMBL" id="JAAFYZ010000076">
    <property type="protein sequence ID" value="MBS2549586.1"/>
    <property type="molecule type" value="Genomic_DNA"/>
</dbReference>
<dbReference type="GO" id="GO:0016301">
    <property type="term" value="F:kinase activity"/>
    <property type="evidence" value="ECO:0007669"/>
    <property type="project" value="UniProtKB-KW"/>
</dbReference>
<evidence type="ECO:0000256" key="1">
    <source>
        <dbReference type="ARBA" id="ARBA00000085"/>
    </source>
</evidence>
<dbReference type="InterPro" id="IPR014710">
    <property type="entry name" value="RmlC-like_jellyroll"/>
</dbReference>
<dbReference type="InterPro" id="IPR000595">
    <property type="entry name" value="cNMP-bd_dom"/>
</dbReference>
<keyword evidence="3 6" id="KW-0418">Kinase</keyword>
<dbReference type="EC" id="2.7.13.3" evidence="2"/>
<dbReference type="RefSeq" id="WP_212011144.1">
    <property type="nucleotide sequence ID" value="NZ_JAAFYZ010000076.1"/>
</dbReference>
<organism evidence="6 7">
    <name type="scientific">Catenulispora pinistramenti</name>
    <dbReference type="NCBI Taxonomy" id="2705254"/>
    <lineage>
        <taxon>Bacteria</taxon>
        <taxon>Bacillati</taxon>
        <taxon>Actinomycetota</taxon>
        <taxon>Actinomycetes</taxon>
        <taxon>Catenulisporales</taxon>
        <taxon>Catenulisporaceae</taxon>
        <taxon>Catenulispora</taxon>
    </lineage>
</organism>
<dbReference type="InterPro" id="IPR005467">
    <property type="entry name" value="His_kinase_dom"/>
</dbReference>
<dbReference type="InterPro" id="IPR004358">
    <property type="entry name" value="Sig_transdc_His_kin-like_C"/>
</dbReference>
<dbReference type="Gene3D" id="3.30.565.10">
    <property type="entry name" value="Histidine kinase-like ATPase, C-terminal domain"/>
    <property type="match status" value="1"/>
</dbReference>
<evidence type="ECO:0000313" key="7">
    <source>
        <dbReference type="Proteomes" id="UP000730482"/>
    </source>
</evidence>
<keyword evidence="7" id="KW-1185">Reference proteome</keyword>
<proteinExistence type="predicted"/>
<evidence type="ECO:0000256" key="3">
    <source>
        <dbReference type="ARBA" id="ARBA00022777"/>
    </source>
</evidence>
<protein>
    <recommendedName>
        <fullName evidence="2">histidine kinase</fullName>
        <ecNumber evidence="2">2.7.13.3</ecNumber>
    </recommendedName>
</protein>
<dbReference type="SUPFAM" id="SSF51206">
    <property type="entry name" value="cAMP-binding domain-like"/>
    <property type="match status" value="1"/>
</dbReference>
<dbReference type="Gene3D" id="2.60.120.10">
    <property type="entry name" value="Jelly Rolls"/>
    <property type="match status" value="1"/>
</dbReference>
<dbReference type="CDD" id="cd00038">
    <property type="entry name" value="CAP_ED"/>
    <property type="match status" value="1"/>
</dbReference>
<reference evidence="6 7" key="1">
    <citation type="submission" date="2020-02" db="EMBL/GenBank/DDBJ databases">
        <title>Acidophilic actinobacteria isolated from forest soil.</title>
        <authorList>
            <person name="Golinska P."/>
        </authorList>
    </citation>
    <scope>NUCLEOTIDE SEQUENCE [LARGE SCALE GENOMIC DNA]</scope>
    <source>
        <strain evidence="6 7">NL8</strain>
    </source>
</reference>
<dbReference type="InterPro" id="IPR018490">
    <property type="entry name" value="cNMP-bd_dom_sf"/>
</dbReference>
<keyword evidence="3 6" id="KW-0808">Transferase</keyword>
<evidence type="ECO:0000256" key="4">
    <source>
        <dbReference type="ARBA" id="ARBA00023012"/>
    </source>
</evidence>
<evidence type="ECO:0000313" key="6">
    <source>
        <dbReference type="EMBL" id="MBS2549586.1"/>
    </source>
</evidence>
<name>A0ABS5KU57_9ACTN</name>
<dbReference type="PRINTS" id="PR00344">
    <property type="entry name" value="BCTRLSENSOR"/>
</dbReference>
<dbReference type="InterPro" id="IPR003594">
    <property type="entry name" value="HATPase_dom"/>
</dbReference>
<dbReference type="InterPro" id="IPR036890">
    <property type="entry name" value="HATPase_C_sf"/>
</dbReference>
<dbReference type="Proteomes" id="UP000730482">
    <property type="component" value="Unassembled WGS sequence"/>
</dbReference>